<reference evidence="9 10" key="1">
    <citation type="submission" date="2015-01" db="EMBL/GenBank/DDBJ databases">
        <title>The Genome Sequence of Exophiala oligosperma CBS72588.</title>
        <authorList>
            <consortium name="The Broad Institute Genomics Platform"/>
            <person name="Cuomo C."/>
            <person name="de Hoog S."/>
            <person name="Gorbushina A."/>
            <person name="Stielow B."/>
            <person name="Teixiera M."/>
            <person name="Abouelleil A."/>
            <person name="Chapman S.B."/>
            <person name="Priest M."/>
            <person name="Young S.K."/>
            <person name="Wortman J."/>
            <person name="Nusbaum C."/>
            <person name="Birren B."/>
        </authorList>
    </citation>
    <scope>NUCLEOTIDE SEQUENCE [LARGE SCALE GENOMIC DNA]</scope>
    <source>
        <strain evidence="9 10">CBS 72588</strain>
    </source>
</reference>
<dbReference type="Pfam" id="PF14773">
    <property type="entry name" value="VIGSSK"/>
    <property type="match status" value="1"/>
</dbReference>
<name>A0A0D2DC34_9EURO</name>
<dbReference type="SMART" id="SM00490">
    <property type="entry name" value="HELICc"/>
    <property type="match status" value="1"/>
</dbReference>
<keyword evidence="3" id="KW-0378">Hydrolase</keyword>
<feature type="compositionally biased region" description="Basic and acidic residues" evidence="6">
    <location>
        <begin position="881"/>
        <end position="891"/>
    </location>
</feature>
<dbReference type="PROSITE" id="PS51194">
    <property type="entry name" value="HELICASE_CTER"/>
    <property type="match status" value="1"/>
</dbReference>
<feature type="compositionally biased region" description="Acidic residues" evidence="6">
    <location>
        <begin position="1090"/>
        <end position="1107"/>
    </location>
</feature>
<dbReference type="SMART" id="SM00487">
    <property type="entry name" value="DEXDc"/>
    <property type="match status" value="1"/>
</dbReference>
<dbReference type="GO" id="GO:0005524">
    <property type="term" value="F:ATP binding"/>
    <property type="evidence" value="ECO:0007669"/>
    <property type="project" value="InterPro"/>
</dbReference>
<accession>A0A0D2DC34</accession>
<dbReference type="PANTHER" id="PTHR45629:SF7">
    <property type="entry name" value="DNA EXCISION REPAIR PROTEIN ERCC-6-RELATED"/>
    <property type="match status" value="1"/>
</dbReference>
<dbReference type="InterPro" id="IPR001650">
    <property type="entry name" value="Helicase_C-like"/>
</dbReference>
<dbReference type="Proteomes" id="UP000053342">
    <property type="component" value="Unassembled WGS sequence"/>
</dbReference>
<dbReference type="FunFam" id="3.40.50.10810:FF:000019">
    <property type="entry name" value="DNA excision repair protein ERCC-6-like 2 isoform X1"/>
    <property type="match status" value="1"/>
</dbReference>
<dbReference type="Pfam" id="PF25806">
    <property type="entry name" value="RHH_ERCC6L2"/>
    <property type="match status" value="1"/>
</dbReference>
<feature type="compositionally biased region" description="Basic and acidic residues" evidence="6">
    <location>
        <begin position="88"/>
        <end position="99"/>
    </location>
</feature>
<protein>
    <recommendedName>
        <fullName evidence="11">DNA excision repair protein (Rad26L)</fullName>
    </recommendedName>
</protein>
<keyword evidence="5" id="KW-0539">Nucleus</keyword>
<dbReference type="SUPFAM" id="SSF52540">
    <property type="entry name" value="P-loop containing nucleoside triphosphate hydrolases"/>
    <property type="match status" value="2"/>
</dbReference>
<keyword evidence="2" id="KW-0547">Nucleotide-binding</keyword>
<evidence type="ECO:0000313" key="9">
    <source>
        <dbReference type="EMBL" id="KIW40658.1"/>
    </source>
</evidence>
<dbReference type="Pfam" id="PF00271">
    <property type="entry name" value="Helicase_C"/>
    <property type="match status" value="1"/>
</dbReference>
<dbReference type="GO" id="GO:0016787">
    <property type="term" value="F:hydrolase activity"/>
    <property type="evidence" value="ECO:0007669"/>
    <property type="project" value="UniProtKB-KW"/>
</dbReference>
<dbReference type="EMBL" id="KN847338">
    <property type="protein sequence ID" value="KIW40658.1"/>
    <property type="molecule type" value="Genomic_DNA"/>
</dbReference>
<comment type="subcellular location">
    <subcellularLocation>
        <location evidence="1">Nucleus</location>
    </subcellularLocation>
</comment>
<feature type="compositionally biased region" description="Basic and acidic residues" evidence="6">
    <location>
        <begin position="49"/>
        <end position="59"/>
    </location>
</feature>
<dbReference type="InterPro" id="IPR057931">
    <property type="entry name" value="RHH_ERCC6L2"/>
</dbReference>
<dbReference type="Pfam" id="PF00176">
    <property type="entry name" value="SNF2-rel_dom"/>
    <property type="match status" value="1"/>
</dbReference>
<keyword evidence="10" id="KW-1185">Reference proteome</keyword>
<dbReference type="AlphaFoldDB" id="A0A0D2DC34"/>
<feature type="domain" description="Helicase C-terminal" evidence="8">
    <location>
        <begin position="622"/>
        <end position="776"/>
    </location>
</feature>
<organism evidence="9 10">
    <name type="scientific">Exophiala oligosperma</name>
    <dbReference type="NCBI Taxonomy" id="215243"/>
    <lineage>
        <taxon>Eukaryota</taxon>
        <taxon>Fungi</taxon>
        <taxon>Dikarya</taxon>
        <taxon>Ascomycota</taxon>
        <taxon>Pezizomycotina</taxon>
        <taxon>Eurotiomycetes</taxon>
        <taxon>Chaetothyriomycetidae</taxon>
        <taxon>Chaetothyriales</taxon>
        <taxon>Herpotrichiellaceae</taxon>
        <taxon>Exophiala</taxon>
    </lineage>
</organism>
<dbReference type="InterPro" id="IPR050496">
    <property type="entry name" value="SNF2_RAD54_helicase_repair"/>
</dbReference>
<evidence type="ECO:0000259" key="8">
    <source>
        <dbReference type="PROSITE" id="PS51194"/>
    </source>
</evidence>
<feature type="domain" description="Helicase ATP-binding" evidence="7">
    <location>
        <begin position="251"/>
        <end position="430"/>
    </location>
</feature>
<evidence type="ECO:0000256" key="4">
    <source>
        <dbReference type="ARBA" id="ARBA00022840"/>
    </source>
</evidence>
<dbReference type="GeneID" id="27359909"/>
<dbReference type="PROSITE" id="PS51192">
    <property type="entry name" value="HELICASE_ATP_BIND_1"/>
    <property type="match status" value="1"/>
</dbReference>
<feature type="compositionally biased region" description="Acidic residues" evidence="6">
    <location>
        <begin position="827"/>
        <end position="837"/>
    </location>
</feature>
<dbReference type="Gene3D" id="3.40.50.300">
    <property type="entry name" value="P-loop containing nucleotide triphosphate hydrolases"/>
    <property type="match status" value="1"/>
</dbReference>
<feature type="region of interest" description="Disordered" evidence="6">
    <location>
        <begin position="945"/>
        <end position="968"/>
    </location>
</feature>
<dbReference type="PANTHER" id="PTHR45629">
    <property type="entry name" value="SNF2/RAD54 FAMILY MEMBER"/>
    <property type="match status" value="1"/>
</dbReference>
<feature type="compositionally biased region" description="Basic and acidic residues" evidence="6">
    <location>
        <begin position="839"/>
        <end position="855"/>
    </location>
</feature>
<dbReference type="InterPro" id="IPR049730">
    <property type="entry name" value="SNF2/RAD54-like_C"/>
</dbReference>
<evidence type="ECO:0000256" key="6">
    <source>
        <dbReference type="SAM" id="MobiDB-lite"/>
    </source>
</evidence>
<dbReference type="HOGENOM" id="CLU_000315_4_0_1"/>
<dbReference type="STRING" id="215243.A0A0D2DC34"/>
<sequence>MVFTDSEDDDLEAPRNKREAAVVFKDAVKGERSSPGAHQAISAAHARHSGTEASKEWMSRHKQRDPATTSFERVQLDSDDELNYMQSDDERFNNREKKANARAVKSAHRARKAEKANHPPPGSTRGSATTGVGVRGPQKKRKRVQSYGDSNSDSDLMEWTMPDYIKDRRSKFDRRIKDLKQGGLYLPPTYDDVYFSDDENIQQLRERPEFPVSTASREYKDIQLPYSLGLIPAPIAQFLRDYQVKGVAFLHELFVYQKGGILGDDMGLGKTVQVISFLTVAYGKTGDERDKKRMRKMRRANQKYPKTLIICPGTLMENWKDEFRHWGWWHIDTYHGGASRRRDVLSEAQAGMLEVMITTYHTYRTHKEEINMVEWDCVVADECHQIKERTSEITKAMAGINALCRIGLTGTAIQNKYEELWVLLNWTNPGKLGPITTWKNTVCIPLKLGQSHNASNYELARARKTAKMLVTNLLPQFFLRRTKALIRAQLPKKTDRVVFCPLTSTQAKAYQNFLDSDIVSCIRDSGQLCECGSRKKAGWCCSMVLEDGTPWQHWVFPAIANLQKISNHLASLIPQGSDSSEKQAKDLDLLEIAMPGQWRELYKTRDSILHTGNPEYCGKWRVLKKLLTFWHNQGDNKVLIFSHSVRLLRMLLNLFISTQFNVKYLDGSMSYEDRYQAVKEFNTDPTQFVFLISTKAGGVGLNITSANKVVIVDPNWNPSYDLQAQDRAYRIGQTRDVEVFRLVSQGTLEEIVYARQIYKQQQANIGYSATSERRYFQGVQDNKDQKGEIFGLQNLFAYQNENQVLRDIVNKTNVAESKAGVRVTSLELEDHDSDSSSDGEVKDEDHPIKSEEKENAAMSQLAAEIIGDDKPRRGNKGKSSFRSEDAPRKSDPVQAILSSVGVSYTHENSEVIGTSKVEEYLSKRAEKAAGDAEWGPREQLTKVFEDESQQSRRQRTAADDEGVYTDDDDRIVTPYGDVRYKFRPPTPVKRRQFCTMARWAGYDDVVSFALAVESWTQARRRECLDRFYHARRDVLAGLVKNKGFYSADVKPEHGVKGEEDEDKTEVKTEKTVKHEVKDEVKREEAKWIDPDTETETETESESEDDEL</sequence>
<feature type="region of interest" description="Disordered" evidence="6">
    <location>
        <begin position="27"/>
        <end position="153"/>
    </location>
</feature>
<feature type="compositionally biased region" description="Acidic residues" evidence="6">
    <location>
        <begin position="959"/>
        <end position="968"/>
    </location>
</feature>
<feature type="region of interest" description="Disordered" evidence="6">
    <location>
        <begin position="825"/>
        <end position="893"/>
    </location>
</feature>
<dbReference type="GO" id="GO:0005634">
    <property type="term" value="C:nucleus"/>
    <property type="evidence" value="ECO:0007669"/>
    <property type="project" value="UniProtKB-SubCell"/>
</dbReference>
<evidence type="ECO:0000313" key="10">
    <source>
        <dbReference type="Proteomes" id="UP000053342"/>
    </source>
</evidence>
<dbReference type="CDD" id="cd18793">
    <property type="entry name" value="SF2_C_SNF"/>
    <property type="match status" value="1"/>
</dbReference>
<dbReference type="InterPro" id="IPR038718">
    <property type="entry name" value="SNF2-like_sf"/>
</dbReference>
<proteinExistence type="predicted"/>
<dbReference type="InterPro" id="IPR000330">
    <property type="entry name" value="SNF2_N"/>
</dbReference>
<evidence type="ECO:0000256" key="2">
    <source>
        <dbReference type="ARBA" id="ARBA00022741"/>
    </source>
</evidence>
<feature type="compositionally biased region" description="Basic and acidic residues" evidence="6">
    <location>
        <begin position="1064"/>
        <end position="1089"/>
    </location>
</feature>
<dbReference type="OrthoDB" id="413460at2759"/>
<dbReference type="VEuPathDB" id="FungiDB:PV06_07835"/>
<keyword evidence="4" id="KW-0067">ATP-binding</keyword>
<gene>
    <name evidence="9" type="ORF">PV06_07835</name>
</gene>
<evidence type="ECO:0000256" key="5">
    <source>
        <dbReference type="ARBA" id="ARBA00023242"/>
    </source>
</evidence>
<dbReference type="RefSeq" id="XP_016260874.1">
    <property type="nucleotide sequence ID" value="XM_016409120.1"/>
</dbReference>
<dbReference type="InterPro" id="IPR014001">
    <property type="entry name" value="Helicase_ATP-bd"/>
</dbReference>
<feature type="region of interest" description="Disordered" evidence="6">
    <location>
        <begin position="1049"/>
        <end position="1107"/>
    </location>
</feature>
<evidence type="ECO:0008006" key="11">
    <source>
        <dbReference type="Google" id="ProtNLM"/>
    </source>
</evidence>
<dbReference type="InterPro" id="IPR029256">
    <property type="entry name" value="Heliccase-ass-bd"/>
</dbReference>
<dbReference type="Gene3D" id="3.40.50.10810">
    <property type="entry name" value="Tandem AAA-ATPase domain"/>
    <property type="match status" value="1"/>
</dbReference>
<evidence type="ECO:0000256" key="1">
    <source>
        <dbReference type="ARBA" id="ARBA00004123"/>
    </source>
</evidence>
<evidence type="ECO:0000259" key="7">
    <source>
        <dbReference type="PROSITE" id="PS51192"/>
    </source>
</evidence>
<evidence type="ECO:0000256" key="3">
    <source>
        <dbReference type="ARBA" id="ARBA00022801"/>
    </source>
</evidence>
<dbReference type="InterPro" id="IPR027417">
    <property type="entry name" value="P-loop_NTPase"/>
</dbReference>